<dbReference type="eggNOG" id="COG4832">
    <property type="taxonomic scope" value="Bacteria"/>
</dbReference>
<dbReference type="PATRIC" id="fig|1114972.6.peg.2412"/>
<accession>A0A0R1RRH3</accession>
<name>A0A0R1RRH3_9LACO</name>
<dbReference type="InterPro" id="IPR011256">
    <property type="entry name" value="Reg_factor_effector_dom_sf"/>
</dbReference>
<dbReference type="AlphaFoldDB" id="A0A0R1RRH3"/>
<dbReference type="Gene3D" id="3.20.80.10">
    <property type="entry name" value="Regulatory factor, effector binding domain"/>
    <property type="match status" value="1"/>
</dbReference>
<reference evidence="1 2" key="1">
    <citation type="journal article" date="2015" name="Genome Announc.">
        <title>Expanding the biotechnology potential of lactobacilli through comparative genomics of 213 strains and associated genera.</title>
        <authorList>
            <person name="Sun Z."/>
            <person name="Harris H.M."/>
            <person name="McCann A."/>
            <person name="Guo C."/>
            <person name="Argimon S."/>
            <person name="Zhang W."/>
            <person name="Yang X."/>
            <person name="Jeffery I.B."/>
            <person name="Cooney J.C."/>
            <person name="Kagawa T.F."/>
            <person name="Liu W."/>
            <person name="Song Y."/>
            <person name="Salvetti E."/>
            <person name="Wrobel A."/>
            <person name="Rasinkangas P."/>
            <person name="Parkhill J."/>
            <person name="Rea M.C."/>
            <person name="O'Sullivan O."/>
            <person name="Ritari J."/>
            <person name="Douillard F.P."/>
            <person name="Paul Ross R."/>
            <person name="Yang R."/>
            <person name="Briner A.E."/>
            <person name="Felis G.E."/>
            <person name="de Vos W.M."/>
            <person name="Barrangou R."/>
            <person name="Klaenhammer T.R."/>
            <person name="Caufield P.W."/>
            <person name="Cui Y."/>
            <person name="Zhang H."/>
            <person name="O'Toole P.W."/>
        </authorList>
    </citation>
    <scope>NUCLEOTIDE SEQUENCE [LARGE SCALE GENOMIC DNA]</scope>
    <source>
        <strain evidence="1 2">DSM 15814</strain>
    </source>
</reference>
<comment type="caution">
    <text evidence="1">The sequence shown here is derived from an EMBL/GenBank/DDBJ whole genome shotgun (WGS) entry which is preliminary data.</text>
</comment>
<gene>
    <name evidence="1" type="ORF">FD35_GL002347</name>
</gene>
<protein>
    <recommendedName>
        <fullName evidence="3">GyrI-like small molecule binding domain-containing protein</fullName>
    </recommendedName>
</protein>
<dbReference type="STRING" id="1114972.FD35_GL002347"/>
<evidence type="ECO:0000313" key="2">
    <source>
        <dbReference type="Proteomes" id="UP000051999"/>
    </source>
</evidence>
<dbReference type="Proteomes" id="UP000051999">
    <property type="component" value="Unassembled WGS sequence"/>
</dbReference>
<evidence type="ECO:0000313" key="1">
    <source>
        <dbReference type="EMBL" id="KRL55816.1"/>
    </source>
</evidence>
<evidence type="ECO:0008006" key="3">
    <source>
        <dbReference type="Google" id="ProtNLM"/>
    </source>
</evidence>
<dbReference type="EMBL" id="AZFF01000006">
    <property type="protein sequence ID" value="KRL55816.1"/>
    <property type="molecule type" value="Genomic_DNA"/>
</dbReference>
<proteinExistence type="predicted"/>
<keyword evidence="2" id="KW-1185">Reference proteome</keyword>
<sequence>MIKSPQKVGMMHMAFLFNWAEVEPDEYAMTTTDGSIVDLGERNYLRIDGEGDESSAEFMRDAAILLTLGKFLSTAPTHGIPIATFRKFVHYPLMVNWYGTLHDDHERYQMRMKQPNFMPADAVIAAINQLRESMPMIGDVTYERFKEGLEAQVSQIGLVTPALVEKLQMFIGNSPFVIDHGDDWHRELYLNDVTALPRSQWQIILRQQISVADPVAARNYPIVIN</sequence>
<organism evidence="1 2">
    <name type="scientific">Furfurilactobacillus rossiae DSM 15814</name>
    <dbReference type="NCBI Taxonomy" id="1114972"/>
    <lineage>
        <taxon>Bacteria</taxon>
        <taxon>Bacillati</taxon>
        <taxon>Bacillota</taxon>
        <taxon>Bacilli</taxon>
        <taxon>Lactobacillales</taxon>
        <taxon>Lactobacillaceae</taxon>
        <taxon>Furfurilactobacillus</taxon>
    </lineage>
</organism>